<feature type="non-terminal residue" evidence="2">
    <location>
        <position position="1"/>
    </location>
</feature>
<dbReference type="STRING" id="299467.A0A443RZC4"/>
<reference evidence="2 3" key="1">
    <citation type="journal article" date="2018" name="Gigascience">
        <title>Genomes of trombidid mites reveal novel predicted allergens and laterally-transferred genes associated with secondary metabolism.</title>
        <authorList>
            <person name="Dong X."/>
            <person name="Chaisiri K."/>
            <person name="Xia D."/>
            <person name="Armstrong S.D."/>
            <person name="Fang Y."/>
            <person name="Donnelly M.J."/>
            <person name="Kadowaki T."/>
            <person name="McGarry J.W."/>
            <person name="Darby A.C."/>
            <person name="Makepeace B.L."/>
        </authorList>
    </citation>
    <scope>NUCLEOTIDE SEQUENCE [LARGE SCALE GENOMIC DNA]</scope>
    <source>
        <strain evidence="2">UoL-UT</strain>
    </source>
</reference>
<sequence>PVEGLPVDGQIKGRITFVVSPNEFYFIIEEYRNESSYKWKKFHRIMSLTEMNKKLEKLRDDDVVELVDNVKVNEVYAIIVREFVHRVRVVEDFGRQPLRGYQETEKEKKGTLLLLFHIDFGYYTRAFSYDLMPLSAELRSVPPFVHRVYLWGLKPLDNELDWDAKSTQTFFEKVMGKNVQYLTAWVRLQLNGEFWVDTLAAFTRFAQIGIEANYSSPVKSLIAYKLAAKNPKKISQFNNNRNEIISKWSCERQKTIVQYAFLDDLLMEVYLCHFTSFDNFYVRIEKFDEILVSLDDELSQIENRRQIQHFVVGLICICLHESQVMNRVRIEKINEDNTVVVFFLDHGETSTVLKQNCFVIEDKFIKRLPFQTIKCKLVGVEGNVDPNVVYDYTRYPDERYRYLLLEKVSVENETSAVRLYLKRDEIKEKVIYDRMSKWLVDNKHAKYCNDDEKNADEFKELMIDMVDEHLEDDEDNEDYDPNSFDFDDPEVRFSAGAVGINPDELKKLLETVNKKNGIKKISKAQKLRKAL</sequence>
<name>A0A443RZC4_9ACAR</name>
<organism evidence="2 3">
    <name type="scientific">Leptotrombidium deliense</name>
    <dbReference type="NCBI Taxonomy" id="299467"/>
    <lineage>
        <taxon>Eukaryota</taxon>
        <taxon>Metazoa</taxon>
        <taxon>Ecdysozoa</taxon>
        <taxon>Arthropoda</taxon>
        <taxon>Chelicerata</taxon>
        <taxon>Arachnida</taxon>
        <taxon>Acari</taxon>
        <taxon>Acariformes</taxon>
        <taxon>Trombidiformes</taxon>
        <taxon>Prostigmata</taxon>
        <taxon>Anystina</taxon>
        <taxon>Parasitengona</taxon>
        <taxon>Trombiculoidea</taxon>
        <taxon>Trombiculidae</taxon>
        <taxon>Leptotrombidium</taxon>
    </lineage>
</organism>
<protein>
    <recommendedName>
        <fullName evidence="1">Tudor domain-containing protein</fullName>
    </recommendedName>
</protein>
<dbReference type="InterPro" id="IPR050621">
    <property type="entry name" value="Tudor_domain_containing"/>
</dbReference>
<evidence type="ECO:0000259" key="1">
    <source>
        <dbReference type="PROSITE" id="PS50304"/>
    </source>
</evidence>
<dbReference type="PROSITE" id="PS50304">
    <property type="entry name" value="TUDOR"/>
    <property type="match status" value="1"/>
</dbReference>
<comment type="caution">
    <text evidence="2">The sequence shown here is derived from an EMBL/GenBank/DDBJ whole genome shotgun (WGS) entry which is preliminary data.</text>
</comment>
<dbReference type="InterPro" id="IPR002999">
    <property type="entry name" value="Tudor"/>
</dbReference>
<gene>
    <name evidence="2" type="ORF">B4U80_12045</name>
</gene>
<dbReference type="SUPFAM" id="SSF63748">
    <property type="entry name" value="Tudor/PWWP/MBT"/>
    <property type="match status" value="2"/>
</dbReference>
<feature type="non-terminal residue" evidence="2">
    <location>
        <position position="531"/>
    </location>
</feature>
<keyword evidence="3" id="KW-1185">Reference proteome</keyword>
<evidence type="ECO:0000313" key="3">
    <source>
        <dbReference type="Proteomes" id="UP000288716"/>
    </source>
</evidence>
<dbReference type="EMBL" id="NCKV01016477">
    <property type="protein sequence ID" value="RWS20622.1"/>
    <property type="molecule type" value="Genomic_DNA"/>
</dbReference>
<dbReference type="AlphaFoldDB" id="A0A443RZC4"/>
<dbReference type="VEuPathDB" id="VectorBase:LDEU011418"/>
<dbReference type="Pfam" id="PF00567">
    <property type="entry name" value="TUDOR"/>
    <property type="match status" value="1"/>
</dbReference>
<dbReference type="PANTHER" id="PTHR22948">
    <property type="entry name" value="TUDOR DOMAIN CONTAINING PROTEIN"/>
    <property type="match status" value="1"/>
</dbReference>
<dbReference type="PANTHER" id="PTHR22948:SF72">
    <property type="entry name" value="TUDOR DOMAIN-CONTAINING PROTEIN"/>
    <property type="match status" value="1"/>
</dbReference>
<dbReference type="SMART" id="SM00333">
    <property type="entry name" value="TUDOR"/>
    <property type="match status" value="1"/>
</dbReference>
<proteinExistence type="predicted"/>
<feature type="domain" description="Tudor" evidence="1">
    <location>
        <begin position="309"/>
        <end position="367"/>
    </location>
</feature>
<dbReference type="Gene3D" id="2.30.30.140">
    <property type="match status" value="1"/>
</dbReference>
<accession>A0A443RZC4</accession>
<evidence type="ECO:0000313" key="2">
    <source>
        <dbReference type="EMBL" id="RWS20622.1"/>
    </source>
</evidence>
<dbReference type="Proteomes" id="UP000288716">
    <property type="component" value="Unassembled WGS sequence"/>
</dbReference>
<dbReference type="OrthoDB" id="6506958at2759"/>